<dbReference type="EMBL" id="CP066786">
    <property type="protein sequence ID" value="QQM30355.1"/>
    <property type="molecule type" value="Genomic_DNA"/>
</dbReference>
<dbReference type="RefSeq" id="WP_200335659.1">
    <property type="nucleotide sequence ID" value="NZ_CP066786.1"/>
</dbReference>
<evidence type="ECO:0000256" key="1">
    <source>
        <dbReference type="SAM" id="Phobius"/>
    </source>
</evidence>
<reference evidence="2 3" key="1">
    <citation type="submission" date="2020-12" db="EMBL/GenBank/DDBJ databases">
        <authorList>
            <person name="Zheng R.K."/>
            <person name="Sun C.M."/>
        </authorList>
    </citation>
    <scope>NUCLEOTIDE SEQUENCE [LARGE SCALE GENOMIC DNA]</scope>
    <source>
        <strain evidence="2 3">ZRK001</strain>
    </source>
</reference>
<evidence type="ECO:0000313" key="3">
    <source>
        <dbReference type="Proteomes" id="UP000596083"/>
    </source>
</evidence>
<dbReference type="AlphaFoldDB" id="A0A7T7HJJ7"/>
<gene>
    <name evidence="2" type="ORF">JET14_19160</name>
</gene>
<keyword evidence="1" id="KW-1133">Transmembrane helix</keyword>
<accession>A0A7T7HJJ7</accession>
<organism evidence="2 3">
    <name type="scientific">Martelella lutilitoris</name>
    <dbReference type="NCBI Taxonomy" id="2583532"/>
    <lineage>
        <taxon>Bacteria</taxon>
        <taxon>Pseudomonadati</taxon>
        <taxon>Pseudomonadota</taxon>
        <taxon>Alphaproteobacteria</taxon>
        <taxon>Hyphomicrobiales</taxon>
        <taxon>Aurantimonadaceae</taxon>
        <taxon>Martelella</taxon>
    </lineage>
</organism>
<keyword evidence="1" id="KW-0812">Transmembrane</keyword>
<sequence>MSLEWLPIAVALVTIVGAAVTYVIQRRVDRRHALIELRRVAYREFLFGIVAVGETQNAIEAVTSHKKNWAELFLVASDEVISATTDFLAAHESRPYDANLCEKRFAVLVKAMRSDGYESTKLSEDDLVRCLPVRF</sequence>
<evidence type="ECO:0000313" key="2">
    <source>
        <dbReference type="EMBL" id="QQM30355.1"/>
    </source>
</evidence>
<keyword evidence="1" id="KW-0472">Membrane</keyword>
<feature type="transmembrane region" description="Helical" evidence="1">
    <location>
        <begin position="6"/>
        <end position="24"/>
    </location>
</feature>
<dbReference type="KEGG" id="mlut:JET14_19160"/>
<proteinExistence type="predicted"/>
<protein>
    <submittedName>
        <fullName evidence="2">Uncharacterized protein</fullName>
    </submittedName>
</protein>
<dbReference type="Proteomes" id="UP000596083">
    <property type="component" value="Chromosome"/>
</dbReference>
<name>A0A7T7HJJ7_9HYPH</name>